<dbReference type="EMBL" id="SRSF01000001">
    <property type="protein sequence ID" value="THH41875.1"/>
    <property type="molecule type" value="Genomic_DNA"/>
</dbReference>
<dbReference type="PROSITE" id="PS51257">
    <property type="entry name" value="PROKAR_LIPOPROTEIN"/>
    <property type="match status" value="1"/>
</dbReference>
<protein>
    <recommendedName>
        <fullName evidence="4">Lipoprotein</fullName>
    </recommendedName>
</protein>
<keyword evidence="3" id="KW-1185">Reference proteome</keyword>
<sequence>MRNILTLLFPTLLLLLATGCEEEVLTPATGSALETYYPLELNRPAYYRVDSIVLTPTVSGIRYDTASLEARETLVETFVGADGATVYRGERWERADENQSYVFKQTFTVSRMGSAVVRSEDNLTFTKLVLPLREGVTWDGHAAFDATRDVSVGPEFLDVYNGWNYVYTTVGENLTLPTGLQLDSVVTVDQAAVDNLIDLRTAYERYAPGLGLVERYIDARHTQCRDCCAGNTAECLDLPWDEKAEKGVILHQTLVRRD</sequence>
<evidence type="ECO:0000313" key="3">
    <source>
        <dbReference type="Proteomes" id="UP000308528"/>
    </source>
</evidence>
<keyword evidence="1" id="KW-0732">Signal</keyword>
<feature type="signal peptide" evidence="1">
    <location>
        <begin position="1"/>
        <end position="22"/>
    </location>
</feature>
<dbReference type="OrthoDB" id="668891at2"/>
<dbReference type="Proteomes" id="UP000308528">
    <property type="component" value="Unassembled WGS sequence"/>
</dbReference>
<proteinExistence type="predicted"/>
<comment type="caution">
    <text evidence="2">The sequence shown here is derived from an EMBL/GenBank/DDBJ whole genome shotgun (WGS) entry which is preliminary data.</text>
</comment>
<gene>
    <name evidence="2" type="ORF">E4021_04610</name>
</gene>
<dbReference type="AlphaFoldDB" id="A0A4S4NRN2"/>
<evidence type="ECO:0000313" key="2">
    <source>
        <dbReference type="EMBL" id="THH41875.1"/>
    </source>
</evidence>
<evidence type="ECO:0008006" key="4">
    <source>
        <dbReference type="Google" id="ProtNLM"/>
    </source>
</evidence>
<evidence type="ECO:0000256" key="1">
    <source>
        <dbReference type="SAM" id="SignalP"/>
    </source>
</evidence>
<dbReference type="RefSeq" id="WP_136456794.1">
    <property type="nucleotide sequence ID" value="NZ_SRSF01000001.1"/>
</dbReference>
<organism evidence="2 3">
    <name type="scientific">Neolewinella litorea</name>
    <dbReference type="NCBI Taxonomy" id="2562452"/>
    <lineage>
        <taxon>Bacteria</taxon>
        <taxon>Pseudomonadati</taxon>
        <taxon>Bacteroidota</taxon>
        <taxon>Saprospiria</taxon>
        <taxon>Saprospirales</taxon>
        <taxon>Lewinellaceae</taxon>
        <taxon>Neolewinella</taxon>
    </lineage>
</organism>
<feature type="chain" id="PRO_5020866747" description="Lipoprotein" evidence="1">
    <location>
        <begin position="23"/>
        <end position="258"/>
    </location>
</feature>
<reference evidence="2 3" key="1">
    <citation type="submission" date="2019-04" db="EMBL/GenBank/DDBJ databases">
        <title>Lewinella litorea sp. nov., isolated from a marine sand.</title>
        <authorList>
            <person name="Yoon J.-H."/>
        </authorList>
    </citation>
    <scope>NUCLEOTIDE SEQUENCE [LARGE SCALE GENOMIC DNA]</scope>
    <source>
        <strain evidence="2 3">HSMS-39</strain>
    </source>
</reference>
<accession>A0A4S4NRN2</accession>
<name>A0A4S4NRN2_9BACT</name>